<comment type="subcellular location">
    <subcellularLocation>
        <location evidence="1">Membrane</location>
        <topology evidence="1">Multi-pass membrane protein</topology>
    </subcellularLocation>
</comment>
<dbReference type="InterPro" id="IPR036259">
    <property type="entry name" value="MFS_trans_sf"/>
</dbReference>
<dbReference type="PANTHER" id="PTHR48022:SF11">
    <property type="entry name" value="MONOSACCHARIDE TRANSPORTER (HXT8), PUTATIVE (AFU_ORTHOLOGUE AFUA_2G08120)-RELATED"/>
    <property type="match status" value="1"/>
</dbReference>
<dbReference type="InterPro" id="IPR050360">
    <property type="entry name" value="MFS_Sugar_Transporters"/>
</dbReference>
<dbReference type="InterPro" id="IPR005828">
    <property type="entry name" value="MFS_sugar_transport-like"/>
</dbReference>
<evidence type="ECO:0000313" key="5">
    <source>
        <dbReference type="EMBL" id="KAL0562910.1"/>
    </source>
</evidence>
<keyword evidence="4" id="KW-0472">Membrane</keyword>
<sequence>MTHLCSFASPTTTGSFQWCFPLALQIPPGLILPIGLHFVLADSPRCLIWDRRDDEAREAFRRIRGELKGEELTREFEDMKEQILFAKVRLLVALEMD</sequence>
<dbReference type="Pfam" id="PF00083">
    <property type="entry name" value="Sugar_tr"/>
    <property type="match status" value="1"/>
</dbReference>
<gene>
    <name evidence="5" type="ORF">V5O48_019168</name>
</gene>
<reference evidence="5 6" key="1">
    <citation type="submission" date="2024-02" db="EMBL/GenBank/DDBJ databases">
        <title>A draft genome for the cacao thread blight pathogen Marasmius crinis-equi.</title>
        <authorList>
            <person name="Cohen S.P."/>
            <person name="Baruah I.K."/>
            <person name="Amoako-Attah I."/>
            <person name="Bukari Y."/>
            <person name="Meinhardt L.W."/>
            <person name="Bailey B.A."/>
        </authorList>
    </citation>
    <scope>NUCLEOTIDE SEQUENCE [LARGE SCALE GENOMIC DNA]</scope>
    <source>
        <strain evidence="5 6">GH-76</strain>
    </source>
</reference>
<dbReference type="Proteomes" id="UP001465976">
    <property type="component" value="Unassembled WGS sequence"/>
</dbReference>
<keyword evidence="3" id="KW-1133">Transmembrane helix</keyword>
<evidence type="ECO:0000256" key="1">
    <source>
        <dbReference type="ARBA" id="ARBA00004141"/>
    </source>
</evidence>
<accession>A0ABR3EJ87</accession>
<evidence type="ECO:0000256" key="3">
    <source>
        <dbReference type="ARBA" id="ARBA00022989"/>
    </source>
</evidence>
<proteinExistence type="predicted"/>
<dbReference type="PANTHER" id="PTHR48022">
    <property type="entry name" value="PLASTIDIC GLUCOSE TRANSPORTER 4"/>
    <property type="match status" value="1"/>
</dbReference>
<name>A0ABR3EJ87_9AGAR</name>
<dbReference type="Gene3D" id="1.20.1250.20">
    <property type="entry name" value="MFS general substrate transporter like domains"/>
    <property type="match status" value="1"/>
</dbReference>
<keyword evidence="6" id="KW-1185">Reference proteome</keyword>
<evidence type="ECO:0000313" key="6">
    <source>
        <dbReference type="Proteomes" id="UP001465976"/>
    </source>
</evidence>
<dbReference type="EMBL" id="JBAHYK010004261">
    <property type="protein sequence ID" value="KAL0562910.1"/>
    <property type="molecule type" value="Genomic_DNA"/>
</dbReference>
<protein>
    <submittedName>
        <fullName evidence="5">Uncharacterized protein</fullName>
    </submittedName>
</protein>
<keyword evidence="2" id="KW-0812">Transmembrane</keyword>
<organism evidence="5 6">
    <name type="scientific">Marasmius crinis-equi</name>
    <dbReference type="NCBI Taxonomy" id="585013"/>
    <lineage>
        <taxon>Eukaryota</taxon>
        <taxon>Fungi</taxon>
        <taxon>Dikarya</taxon>
        <taxon>Basidiomycota</taxon>
        <taxon>Agaricomycotina</taxon>
        <taxon>Agaricomycetes</taxon>
        <taxon>Agaricomycetidae</taxon>
        <taxon>Agaricales</taxon>
        <taxon>Marasmiineae</taxon>
        <taxon>Marasmiaceae</taxon>
        <taxon>Marasmius</taxon>
    </lineage>
</organism>
<evidence type="ECO:0000256" key="2">
    <source>
        <dbReference type="ARBA" id="ARBA00022692"/>
    </source>
</evidence>
<comment type="caution">
    <text evidence="5">The sequence shown here is derived from an EMBL/GenBank/DDBJ whole genome shotgun (WGS) entry which is preliminary data.</text>
</comment>
<evidence type="ECO:0000256" key="4">
    <source>
        <dbReference type="ARBA" id="ARBA00023136"/>
    </source>
</evidence>